<evidence type="ECO:0000313" key="2">
    <source>
        <dbReference type="EMBL" id="KEH33657.1"/>
    </source>
</evidence>
<keyword evidence="4" id="KW-1185">Reference proteome</keyword>
<feature type="compositionally biased region" description="Polar residues" evidence="1">
    <location>
        <begin position="336"/>
        <end position="345"/>
    </location>
</feature>
<protein>
    <submittedName>
        <fullName evidence="2 3">Uncharacterized protein</fullName>
    </submittedName>
</protein>
<feature type="compositionally biased region" description="Polar residues" evidence="1">
    <location>
        <begin position="595"/>
        <end position="610"/>
    </location>
</feature>
<feature type="region of interest" description="Disordered" evidence="1">
    <location>
        <begin position="331"/>
        <end position="357"/>
    </location>
</feature>
<dbReference type="EnsemblPlants" id="KEH33657">
    <property type="protein sequence ID" value="KEH33657"/>
    <property type="gene ID" value="MTR_3g450160"/>
</dbReference>
<proteinExistence type="predicted"/>
<dbReference type="EMBL" id="CM001219">
    <property type="protein sequence ID" value="KEH33657.1"/>
    <property type="molecule type" value="Genomic_DNA"/>
</dbReference>
<reference evidence="3" key="3">
    <citation type="submission" date="2015-04" db="UniProtKB">
        <authorList>
            <consortium name="EnsemblPlants"/>
        </authorList>
    </citation>
    <scope>IDENTIFICATION</scope>
    <source>
        <strain evidence="3">cv. Jemalong A17</strain>
    </source>
</reference>
<dbReference type="HOGENOM" id="CLU_015296_2_0_1"/>
<sequence length="610" mass="68697">MLNGLTYKSLVRHFWVRAQVYDRKATQLEMDEKVLIDPTLKGKTREEMRLEPFTCTEIRSSIMGIPVFISQEVIAYVIRRPSEGSFKDGLGNIKKSPWNEVVNKSMFNNTKRGAYSDLSMEKKLLLKIQNENLLPKGGGGDQPSMEHRVFLHYFITKEKENVPKYIFKHMIKELRESQDNRRIWIPYGRLISEILHQGGILKVLKEDNNFTDDQLGTETCKVINGKTLRKMSLIEKDAYTMLNTYLKESNAVSNLMDNFPPICKQDPLDPRAERQRGKHSQKLSIWMMLLNNPPKKAKKEKVVVQEKVVGLVVPTIQEEVEDLEPAKILNKRTRSGKSAETSQLLPDQPSIPKKKRKHVVKKLKESSYLKEEDQIAAATDLVTRELEKKKADDVAALQKVLELAKEIEVPVSSIAREDVGADAQEVIKAAEVVQEFVETEAGSLVVLTAEGVQEENVGCSEADASEASRGNPDSLHNANIIEIESSSTSTSHSTSISTSSTSLDYDNVPLGIIYTTINKSLSPSTKRQRKPADNIPYEPVYPTILESIGEMSQMRNKVFERLPANHPFQPPMIEPLSFVPADAEVIGEQVGPKYTNYNESPSHPNSSTHT</sequence>
<feature type="region of interest" description="Disordered" evidence="1">
    <location>
        <begin position="590"/>
        <end position="610"/>
    </location>
</feature>
<evidence type="ECO:0000313" key="3">
    <source>
        <dbReference type="EnsemblPlants" id="KEH33657"/>
    </source>
</evidence>
<reference evidence="2 4" key="2">
    <citation type="journal article" date="2014" name="BMC Genomics">
        <title>An improved genome release (version Mt4.0) for the model legume Medicago truncatula.</title>
        <authorList>
            <person name="Tang H."/>
            <person name="Krishnakumar V."/>
            <person name="Bidwell S."/>
            <person name="Rosen B."/>
            <person name="Chan A."/>
            <person name="Zhou S."/>
            <person name="Gentzbittel L."/>
            <person name="Childs K.L."/>
            <person name="Yandell M."/>
            <person name="Gundlach H."/>
            <person name="Mayer K.F."/>
            <person name="Schwartz D.C."/>
            <person name="Town C.D."/>
        </authorList>
    </citation>
    <scope>GENOME REANNOTATION</scope>
    <source>
        <strain evidence="2">A17</strain>
        <strain evidence="3 4">cv. Jemalong A17</strain>
    </source>
</reference>
<evidence type="ECO:0000256" key="1">
    <source>
        <dbReference type="SAM" id="MobiDB-lite"/>
    </source>
</evidence>
<evidence type="ECO:0000313" key="4">
    <source>
        <dbReference type="Proteomes" id="UP000002051"/>
    </source>
</evidence>
<organism evidence="2 4">
    <name type="scientific">Medicago truncatula</name>
    <name type="common">Barrel medic</name>
    <name type="synonym">Medicago tribuloides</name>
    <dbReference type="NCBI Taxonomy" id="3880"/>
    <lineage>
        <taxon>Eukaryota</taxon>
        <taxon>Viridiplantae</taxon>
        <taxon>Streptophyta</taxon>
        <taxon>Embryophyta</taxon>
        <taxon>Tracheophyta</taxon>
        <taxon>Spermatophyta</taxon>
        <taxon>Magnoliopsida</taxon>
        <taxon>eudicotyledons</taxon>
        <taxon>Gunneridae</taxon>
        <taxon>Pentapetalae</taxon>
        <taxon>rosids</taxon>
        <taxon>fabids</taxon>
        <taxon>Fabales</taxon>
        <taxon>Fabaceae</taxon>
        <taxon>Papilionoideae</taxon>
        <taxon>50 kb inversion clade</taxon>
        <taxon>NPAAA clade</taxon>
        <taxon>Hologalegina</taxon>
        <taxon>IRL clade</taxon>
        <taxon>Trifolieae</taxon>
        <taxon>Medicago</taxon>
    </lineage>
</organism>
<dbReference type="Proteomes" id="UP000002051">
    <property type="component" value="Chromosome 3"/>
</dbReference>
<name>A0A072UVJ6_MEDTR</name>
<accession>A0A072UVJ6</accession>
<gene>
    <name evidence="2" type="ordered locus">MTR_3g450160</name>
</gene>
<dbReference type="AlphaFoldDB" id="A0A072UVJ6"/>
<reference evidence="2 4" key="1">
    <citation type="journal article" date="2011" name="Nature">
        <title>The Medicago genome provides insight into the evolution of rhizobial symbioses.</title>
        <authorList>
            <person name="Young N.D."/>
            <person name="Debelle F."/>
            <person name="Oldroyd G.E."/>
            <person name="Geurts R."/>
            <person name="Cannon S.B."/>
            <person name="Udvardi M.K."/>
            <person name="Benedito V.A."/>
            <person name="Mayer K.F."/>
            <person name="Gouzy J."/>
            <person name="Schoof H."/>
            <person name="Van de Peer Y."/>
            <person name="Proost S."/>
            <person name="Cook D.R."/>
            <person name="Meyers B.C."/>
            <person name="Spannagl M."/>
            <person name="Cheung F."/>
            <person name="De Mita S."/>
            <person name="Krishnakumar V."/>
            <person name="Gundlach H."/>
            <person name="Zhou S."/>
            <person name="Mudge J."/>
            <person name="Bharti A.K."/>
            <person name="Murray J.D."/>
            <person name="Naoumkina M.A."/>
            <person name="Rosen B."/>
            <person name="Silverstein K.A."/>
            <person name="Tang H."/>
            <person name="Rombauts S."/>
            <person name="Zhao P.X."/>
            <person name="Zhou P."/>
            <person name="Barbe V."/>
            <person name="Bardou P."/>
            <person name="Bechner M."/>
            <person name="Bellec A."/>
            <person name="Berger A."/>
            <person name="Berges H."/>
            <person name="Bidwell S."/>
            <person name="Bisseling T."/>
            <person name="Choisne N."/>
            <person name="Couloux A."/>
            <person name="Denny R."/>
            <person name="Deshpande S."/>
            <person name="Dai X."/>
            <person name="Doyle J.J."/>
            <person name="Dudez A.M."/>
            <person name="Farmer A.D."/>
            <person name="Fouteau S."/>
            <person name="Franken C."/>
            <person name="Gibelin C."/>
            <person name="Gish J."/>
            <person name="Goldstein S."/>
            <person name="Gonzalez A.J."/>
            <person name="Green P.J."/>
            <person name="Hallab A."/>
            <person name="Hartog M."/>
            <person name="Hua A."/>
            <person name="Humphray S.J."/>
            <person name="Jeong D.H."/>
            <person name="Jing Y."/>
            <person name="Jocker A."/>
            <person name="Kenton S.M."/>
            <person name="Kim D.J."/>
            <person name="Klee K."/>
            <person name="Lai H."/>
            <person name="Lang C."/>
            <person name="Lin S."/>
            <person name="Macmil S.L."/>
            <person name="Magdelenat G."/>
            <person name="Matthews L."/>
            <person name="McCorrison J."/>
            <person name="Monaghan E.L."/>
            <person name="Mun J.H."/>
            <person name="Najar F.Z."/>
            <person name="Nicholson C."/>
            <person name="Noirot C."/>
            <person name="O'Bleness M."/>
            <person name="Paule C.R."/>
            <person name="Poulain J."/>
            <person name="Prion F."/>
            <person name="Qin B."/>
            <person name="Qu C."/>
            <person name="Retzel E.F."/>
            <person name="Riddle C."/>
            <person name="Sallet E."/>
            <person name="Samain S."/>
            <person name="Samson N."/>
            <person name="Sanders I."/>
            <person name="Saurat O."/>
            <person name="Scarpelli C."/>
            <person name="Schiex T."/>
            <person name="Segurens B."/>
            <person name="Severin A.J."/>
            <person name="Sherrier D.J."/>
            <person name="Shi R."/>
            <person name="Sims S."/>
            <person name="Singer S.R."/>
            <person name="Sinharoy S."/>
            <person name="Sterck L."/>
            <person name="Viollet A."/>
            <person name="Wang B.B."/>
            <person name="Wang K."/>
            <person name="Wang M."/>
            <person name="Wang X."/>
            <person name="Warfsmann J."/>
            <person name="Weissenbach J."/>
            <person name="White D.D."/>
            <person name="White J.D."/>
            <person name="Wiley G.B."/>
            <person name="Wincker P."/>
            <person name="Xing Y."/>
            <person name="Yang L."/>
            <person name="Yao Z."/>
            <person name="Ying F."/>
            <person name="Zhai J."/>
            <person name="Zhou L."/>
            <person name="Zuber A."/>
            <person name="Denarie J."/>
            <person name="Dixon R.A."/>
            <person name="May G.D."/>
            <person name="Schwartz D.C."/>
            <person name="Rogers J."/>
            <person name="Quetier F."/>
            <person name="Town C.D."/>
            <person name="Roe B.A."/>
        </authorList>
    </citation>
    <scope>NUCLEOTIDE SEQUENCE [LARGE SCALE GENOMIC DNA]</scope>
    <source>
        <strain evidence="2">A17</strain>
        <strain evidence="3 4">cv. Jemalong A17</strain>
    </source>
</reference>